<sequence>MRGVLICRCHGGSTPRQHDPVARYLHELNTGKKLNFPGRPLKHGFYSRLPKVKVSVILANYHGRQVKQVEAERLWIWGQIAGMQAQIQAVHAARSRQE</sequence>
<organism evidence="1 2">
    <name type="scientific">Deinococcus radiopugnans</name>
    <dbReference type="NCBI Taxonomy" id="57497"/>
    <lineage>
        <taxon>Bacteria</taxon>
        <taxon>Thermotogati</taxon>
        <taxon>Deinococcota</taxon>
        <taxon>Deinococci</taxon>
        <taxon>Deinococcales</taxon>
        <taxon>Deinococcaceae</taxon>
        <taxon>Deinococcus</taxon>
    </lineage>
</organism>
<dbReference type="EMBL" id="CP010028">
    <property type="protein sequence ID" value="AIZ44568.1"/>
    <property type="molecule type" value="Genomic_DNA"/>
</dbReference>
<reference evidence="2" key="1">
    <citation type="submission" date="2014-11" db="EMBL/GenBank/DDBJ databases">
        <title>Hymenobacter sp. DG25B genome submission.</title>
        <authorList>
            <person name="Jung H.-Y."/>
            <person name="Kim M.K."/>
            <person name="Srinivasan S."/>
            <person name="Lim S."/>
        </authorList>
    </citation>
    <scope>NUCLEOTIDE SEQUENCE [LARGE SCALE GENOMIC DNA]</scope>
    <source>
        <strain evidence="2">DY59</strain>
    </source>
</reference>
<protein>
    <submittedName>
        <fullName evidence="1">Uncharacterized protein</fullName>
    </submittedName>
</protein>
<accession>A0A0A7KJ46</accession>
<gene>
    <name evidence="1" type="ORF">QR90_04890</name>
</gene>
<evidence type="ECO:0000313" key="2">
    <source>
        <dbReference type="Proteomes" id="UP000030634"/>
    </source>
</evidence>
<name>A0A0A7KJ46_9DEIO</name>
<evidence type="ECO:0000313" key="1">
    <source>
        <dbReference type="EMBL" id="AIZ44568.1"/>
    </source>
</evidence>
<dbReference type="Proteomes" id="UP000030634">
    <property type="component" value="Chromosome"/>
</dbReference>
<dbReference type="AlphaFoldDB" id="A0A0A7KJ46"/>
<dbReference type="KEGG" id="dsw:QR90_04890"/>
<dbReference type="HOGENOM" id="CLU_2329102_0_0_0"/>
<proteinExistence type="predicted"/>